<evidence type="ECO:0000313" key="2">
    <source>
        <dbReference type="Proteomes" id="UP000003250"/>
    </source>
</evidence>
<dbReference type="RefSeq" id="WP_008838873.1">
    <property type="nucleotide sequence ID" value="NZ_AHAM01000223.1"/>
</dbReference>
<dbReference type="AlphaFoldDB" id="H0HYP1"/>
<sequence>MEALDATRRQNDLAEVFADAWGRGLAQRDAIQKALGLTHAKKREKVEETIRKALSEIGEEPDGFTLATKS</sequence>
<proteinExistence type="predicted"/>
<dbReference type="EMBL" id="AHAM01000223">
    <property type="protein sequence ID" value="EHK54161.1"/>
    <property type="molecule type" value="Genomic_DNA"/>
</dbReference>
<gene>
    <name evidence="1" type="ORF">MAXJ12_26483</name>
</gene>
<accession>H0HYP1</accession>
<dbReference type="PATRIC" id="fig|1107882.3.peg.5137"/>
<keyword evidence="2" id="KW-1185">Reference proteome</keyword>
<evidence type="ECO:0000313" key="1">
    <source>
        <dbReference type="EMBL" id="EHK54161.1"/>
    </source>
</evidence>
<dbReference type="Proteomes" id="UP000003250">
    <property type="component" value="Unassembled WGS sequence"/>
</dbReference>
<reference evidence="1 2" key="1">
    <citation type="journal article" date="2012" name="J. Bacteriol.">
        <title>Draft Genome Sequence of Mesorhizobium alhagi CCNWXJ12-2T, a Novel Salt-Resistant Species Isolated from the Desert of Northwestern China.</title>
        <authorList>
            <person name="Zhou M."/>
            <person name="Chen W."/>
            <person name="Chen H."/>
            <person name="Wei G."/>
        </authorList>
    </citation>
    <scope>NUCLEOTIDE SEQUENCE [LARGE SCALE GENOMIC DNA]</scope>
    <source>
        <strain evidence="1 2">CCNWXJ12-2</strain>
    </source>
</reference>
<protein>
    <submittedName>
        <fullName evidence="1">Uncharacterized protein</fullName>
    </submittedName>
</protein>
<name>H0HYP1_9HYPH</name>
<organism evidence="1 2">
    <name type="scientific">Mesorhizobium alhagi CCNWXJ12-2</name>
    <dbReference type="NCBI Taxonomy" id="1107882"/>
    <lineage>
        <taxon>Bacteria</taxon>
        <taxon>Pseudomonadati</taxon>
        <taxon>Pseudomonadota</taxon>
        <taxon>Alphaproteobacteria</taxon>
        <taxon>Hyphomicrobiales</taxon>
        <taxon>Phyllobacteriaceae</taxon>
        <taxon>Allomesorhizobium</taxon>
    </lineage>
</organism>